<evidence type="ECO:0000259" key="3">
    <source>
        <dbReference type="Pfam" id="PF14392"/>
    </source>
</evidence>
<reference evidence="4" key="1">
    <citation type="submission" date="2016-07" db="EMBL/GenBank/DDBJ databases">
        <title>De novo transcriptome assembly of four accessions of the metal hyperaccumulator plant Noccaea caerulescens.</title>
        <authorList>
            <person name="Blande D."/>
            <person name="Halimaa P."/>
            <person name="Tervahauta A.I."/>
            <person name="Aarts M.G."/>
            <person name="Karenlampi S.O."/>
        </authorList>
    </citation>
    <scope>NUCLEOTIDE SEQUENCE</scope>
</reference>
<keyword evidence="1" id="KW-1133">Transmembrane helix</keyword>
<evidence type="ECO:0008006" key="5">
    <source>
        <dbReference type="Google" id="ProtNLM"/>
    </source>
</evidence>
<keyword evidence="1" id="KW-0472">Membrane</keyword>
<evidence type="ECO:0000256" key="1">
    <source>
        <dbReference type="SAM" id="Phobius"/>
    </source>
</evidence>
<dbReference type="InterPro" id="IPR025558">
    <property type="entry name" value="DUF4283"/>
</dbReference>
<dbReference type="InterPro" id="IPR040256">
    <property type="entry name" value="At4g02000-like"/>
</dbReference>
<dbReference type="AlphaFoldDB" id="A0A1J3E2N4"/>
<dbReference type="EMBL" id="GEVI01008964">
    <property type="protein sequence ID" value="JAU23356.1"/>
    <property type="molecule type" value="Transcribed_RNA"/>
</dbReference>
<dbReference type="PANTHER" id="PTHR31286">
    <property type="entry name" value="GLYCINE-RICH CELL WALL STRUCTURAL PROTEIN 1.8-LIKE"/>
    <property type="match status" value="1"/>
</dbReference>
<dbReference type="Pfam" id="PF14392">
    <property type="entry name" value="zf-CCHC_4"/>
    <property type="match status" value="1"/>
</dbReference>
<dbReference type="InterPro" id="IPR025836">
    <property type="entry name" value="Zn_knuckle_CX2CX4HX4C"/>
</dbReference>
<feature type="transmembrane region" description="Helical" evidence="1">
    <location>
        <begin position="85"/>
        <end position="102"/>
    </location>
</feature>
<feature type="transmembrane region" description="Helical" evidence="1">
    <location>
        <begin position="141"/>
        <end position="160"/>
    </location>
</feature>
<feature type="domain" description="Zinc knuckle CX2CX4HX4C" evidence="3">
    <location>
        <begin position="496"/>
        <end position="540"/>
    </location>
</feature>
<protein>
    <recommendedName>
        <fullName evidence="5">DUF4283 domain-containing protein</fullName>
    </recommendedName>
</protein>
<name>A0A1J3E2N4_NOCCA</name>
<dbReference type="Pfam" id="PF14111">
    <property type="entry name" value="DUF4283"/>
    <property type="match status" value="1"/>
</dbReference>
<evidence type="ECO:0000259" key="2">
    <source>
        <dbReference type="Pfam" id="PF14111"/>
    </source>
</evidence>
<gene>
    <name evidence="4" type="ORF">GA_TR17269_c0_g1_i1_g.55230</name>
</gene>
<accession>A0A1J3E2N4</accession>
<organism evidence="4">
    <name type="scientific">Noccaea caerulescens</name>
    <name type="common">Alpine penny-cress</name>
    <name type="synonym">Thlaspi caerulescens</name>
    <dbReference type="NCBI Taxonomy" id="107243"/>
    <lineage>
        <taxon>Eukaryota</taxon>
        <taxon>Viridiplantae</taxon>
        <taxon>Streptophyta</taxon>
        <taxon>Embryophyta</taxon>
        <taxon>Tracheophyta</taxon>
        <taxon>Spermatophyta</taxon>
        <taxon>Magnoliopsida</taxon>
        <taxon>eudicotyledons</taxon>
        <taxon>Gunneridae</taxon>
        <taxon>Pentapetalae</taxon>
        <taxon>rosids</taxon>
        <taxon>malvids</taxon>
        <taxon>Brassicales</taxon>
        <taxon>Brassicaceae</taxon>
        <taxon>Coluteocarpeae</taxon>
        <taxon>Noccaea</taxon>
    </lineage>
</organism>
<feature type="transmembrane region" description="Helical" evidence="1">
    <location>
        <begin position="108"/>
        <end position="129"/>
    </location>
</feature>
<proteinExistence type="predicted"/>
<sequence>MNHGQDSVEKTVILWHIWFLEGRSHQISFSQLELYLVFWGISLRSNGYGSWSELRNGRNGGSPFWKGSIDSFPDWLGFGKRNRSWIWIEASFSGLIGAVLVLPCGTPISVSVMIGVGSFCLSAEGFLLVLKSVDTAITDSLFVVILVIGVHQSYISVRIYEGFSVKFAIEEFIMDSLCGARETFGDSWLERWISFPHLMAVAFSVRERSQFPEDWRKSLWELCSLILGPNQGLEKQDLAGFMLKLESRMIRELMRVDQDLRIWRDSHIHYEGSQIFLMDSTLMVKIGQRDINRLPVDGCSSHYRSRPLLQLLFLVPFFLLSKARDMSQANGLKSGGSDKGKEVLKPRLKITVPRFDNTELIRGYSNTLIGRCMNPQMQDMNTLLYMLPRIWKTEGRVAGADLGMGRFQFDFDSEEDLNEVLKMEPYHFDYWMLSVVRWQPVVEANYPSAITFWVRMMGIPLHFWAEPTFRSIGEALGEVKAVDIDGGRVQICLDGFKPLILDTTVEFHSGEETTVTLMYERLVGFCRECLSLCHDRSCCPMLKGKREVHEAINRRDERPTLGLASYKGVVIHGAKETKGEGFQSHVQYREDPKGKGRVVDQKWQKYGVGRGKNGYGGDGFSYGRANAGPAPPREMRKRVGGTSCASNSAVEEHYDEAFKIREKRLEGMTVRGERTSRSPSQPSAKKVRKALDFDETVMGLDELGNRIEEVAIITSDPAEVSEKDQTIMIDQVAPETEALVEATQWRSDAGDDTVTGVPEKEKLTCIVDSQVNEMQIDDVSQGISKERPLLPEVVEEMKADEVKGVLKGKQVGDRRPVAKKKLFRPTVGLAGGSLQRFVQAAKTPRKKVVSKALDMIGEQGIVKVANSGNPPAGSGSSEEIA</sequence>
<keyword evidence="1" id="KW-0812">Transmembrane</keyword>
<feature type="domain" description="DUF4283" evidence="2">
    <location>
        <begin position="366"/>
        <end position="442"/>
    </location>
</feature>
<evidence type="ECO:0000313" key="4">
    <source>
        <dbReference type="EMBL" id="JAU23356.1"/>
    </source>
</evidence>
<dbReference type="PANTHER" id="PTHR31286:SF178">
    <property type="entry name" value="DUF4283 DOMAIN-CONTAINING PROTEIN"/>
    <property type="match status" value="1"/>
</dbReference>